<gene>
    <name evidence="9" type="ORF">KSP39_PZI015218</name>
</gene>
<evidence type="ECO:0000256" key="7">
    <source>
        <dbReference type="PROSITE-ProRule" id="PRU00958"/>
    </source>
</evidence>
<name>A0AAP0G1U3_9ASPA</name>
<dbReference type="InterPro" id="IPR029063">
    <property type="entry name" value="SAM-dependent_MTases_sf"/>
</dbReference>
<evidence type="ECO:0000256" key="1">
    <source>
        <dbReference type="ARBA" id="ARBA00022555"/>
    </source>
</evidence>
<evidence type="ECO:0000256" key="6">
    <source>
        <dbReference type="ARBA" id="ARBA00022884"/>
    </source>
</evidence>
<keyword evidence="3 7" id="KW-0808">Transferase</keyword>
<evidence type="ECO:0000256" key="8">
    <source>
        <dbReference type="SAM" id="Coils"/>
    </source>
</evidence>
<protein>
    <submittedName>
        <fullName evidence="9">tRNA (Guanine(26)-N(2))-dimethyltransferase 1</fullName>
    </submittedName>
</protein>
<evidence type="ECO:0000256" key="3">
    <source>
        <dbReference type="ARBA" id="ARBA00022679"/>
    </source>
</evidence>
<dbReference type="Gene3D" id="3.40.50.150">
    <property type="entry name" value="Vaccinia Virus protein VP39"/>
    <property type="match status" value="1"/>
</dbReference>
<dbReference type="AlphaFoldDB" id="A0AAP0G1U3"/>
<keyword evidence="5 7" id="KW-0819">tRNA processing</keyword>
<evidence type="ECO:0000313" key="9">
    <source>
        <dbReference type="EMBL" id="KAK8933887.1"/>
    </source>
</evidence>
<evidence type="ECO:0000256" key="2">
    <source>
        <dbReference type="ARBA" id="ARBA00022603"/>
    </source>
</evidence>
<dbReference type="EMBL" id="JBBWWQ010000013">
    <property type="protein sequence ID" value="KAK8933887.1"/>
    <property type="molecule type" value="Genomic_DNA"/>
</dbReference>
<dbReference type="GO" id="GO:0016423">
    <property type="term" value="F:tRNA (guanine) methyltransferase activity"/>
    <property type="evidence" value="ECO:0007669"/>
    <property type="project" value="InterPro"/>
</dbReference>
<keyword evidence="4 7" id="KW-0949">S-adenosyl-L-methionine</keyword>
<comment type="similarity">
    <text evidence="7">Belongs to the class I-like SAM-binding methyltransferase superfamily. Trm1 family.</text>
</comment>
<dbReference type="GO" id="GO:0000049">
    <property type="term" value="F:tRNA binding"/>
    <property type="evidence" value="ECO:0007669"/>
    <property type="project" value="UniProtKB-UniRule"/>
</dbReference>
<keyword evidence="6 7" id="KW-0694">RNA-binding</keyword>
<evidence type="ECO:0000256" key="4">
    <source>
        <dbReference type="ARBA" id="ARBA00022691"/>
    </source>
</evidence>
<keyword evidence="10" id="KW-1185">Reference proteome</keyword>
<sequence length="175" mass="19782">MELMGERAGAIAMRLFVHAFRPRQWKSNISCMFCTSSPLGCATKKLGQTYPTGDVSASPSSTGAADVEIRGYTVIREGEAKILMPSCNTVFYNKAQVNNRDISIAVLRAFISRSKEEYAARLNINERFKNEEKEDYSKESQELKAEKSQVERLAPLFLRLYLGEWCHGSNKNRTQ</sequence>
<keyword evidence="8" id="KW-0175">Coiled coil</keyword>
<proteinExistence type="inferred from homology"/>
<comment type="caution">
    <text evidence="9">The sequence shown here is derived from an EMBL/GenBank/DDBJ whole genome shotgun (WGS) entry which is preliminary data.</text>
</comment>
<dbReference type="GO" id="GO:0008033">
    <property type="term" value="P:tRNA processing"/>
    <property type="evidence" value="ECO:0007669"/>
    <property type="project" value="UniProtKB-UniRule"/>
</dbReference>
<dbReference type="PROSITE" id="PS51626">
    <property type="entry name" value="SAM_MT_TRM1"/>
    <property type="match status" value="1"/>
</dbReference>
<dbReference type="GO" id="GO:0032259">
    <property type="term" value="P:methylation"/>
    <property type="evidence" value="ECO:0007669"/>
    <property type="project" value="UniProtKB-UniRule"/>
</dbReference>
<accession>A0AAP0G1U3</accession>
<reference evidence="9 10" key="1">
    <citation type="journal article" date="2022" name="Nat. Plants">
        <title>Genomes of leafy and leafless Platanthera orchids illuminate the evolution of mycoheterotrophy.</title>
        <authorList>
            <person name="Li M.H."/>
            <person name="Liu K.W."/>
            <person name="Li Z."/>
            <person name="Lu H.C."/>
            <person name="Ye Q.L."/>
            <person name="Zhang D."/>
            <person name="Wang J.Y."/>
            <person name="Li Y.F."/>
            <person name="Zhong Z.M."/>
            <person name="Liu X."/>
            <person name="Yu X."/>
            <person name="Liu D.K."/>
            <person name="Tu X.D."/>
            <person name="Liu B."/>
            <person name="Hao Y."/>
            <person name="Liao X.Y."/>
            <person name="Jiang Y.T."/>
            <person name="Sun W.H."/>
            <person name="Chen J."/>
            <person name="Chen Y.Q."/>
            <person name="Ai Y."/>
            <person name="Zhai J.W."/>
            <person name="Wu S.S."/>
            <person name="Zhou Z."/>
            <person name="Hsiao Y.Y."/>
            <person name="Wu W.L."/>
            <person name="Chen Y.Y."/>
            <person name="Lin Y.F."/>
            <person name="Hsu J.L."/>
            <person name="Li C.Y."/>
            <person name="Wang Z.W."/>
            <person name="Zhao X."/>
            <person name="Zhong W.Y."/>
            <person name="Ma X.K."/>
            <person name="Ma L."/>
            <person name="Huang J."/>
            <person name="Chen G.Z."/>
            <person name="Huang M.Z."/>
            <person name="Huang L."/>
            <person name="Peng D.H."/>
            <person name="Luo Y.B."/>
            <person name="Zou S.Q."/>
            <person name="Chen S.P."/>
            <person name="Lan S."/>
            <person name="Tsai W.C."/>
            <person name="Van de Peer Y."/>
            <person name="Liu Z.J."/>
        </authorList>
    </citation>
    <scope>NUCLEOTIDE SEQUENCE [LARGE SCALE GENOMIC DNA]</scope>
    <source>
        <strain evidence="9">Lor287</strain>
    </source>
</reference>
<organism evidence="9 10">
    <name type="scientific">Platanthera zijinensis</name>
    <dbReference type="NCBI Taxonomy" id="2320716"/>
    <lineage>
        <taxon>Eukaryota</taxon>
        <taxon>Viridiplantae</taxon>
        <taxon>Streptophyta</taxon>
        <taxon>Embryophyta</taxon>
        <taxon>Tracheophyta</taxon>
        <taxon>Spermatophyta</taxon>
        <taxon>Magnoliopsida</taxon>
        <taxon>Liliopsida</taxon>
        <taxon>Asparagales</taxon>
        <taxon>Orchidaceae</taxon>
        <taxon>Orchidoideae</taxon>
        <taxon>Orchideae</taxon>
        <taxon>Orchidinae</taxon>
        <taxon>Platanthera</taxon>
    </lineage>
</organism>
<dbReference type="InterPro" id="IPR002905">
    <property type="entry name" value="Trm1"/>
</dbReference>
<keyword evidence="2 7" id="KW-0489">Methyltransferase</keyword>
<keyword evidence="1 7" id="KW-0820">tRNA-binding</keyword>
<dbReference type="Proteomes" id="UP001418222">
    <property type="component" value="Unassembled WGS sequence"/>
</dbReference>
<evidence type="ECO:0000313" key="10">
    <source>
        <dbReference type="Proteomes" id="UP001418222"/>
    </source>
</evidence>
<evidence type="ECO:0000256" key="5">
    <source>
        <dbReference type="ARBA" id="ARBA00022694"/>
    </source>
</evidence>
<feature type="coiled-coil region" evidence="8">
    <location>
        <begin position="126"/>
        <end position="153"/>
    </location>
</feature>